<feature type="transmembrane region" description="Helical" evidence="4">
    <location>
        <begin position="132"/>
        <end position="152"/>
    </location>
</feature>
<dbReference type="InterPro" id="IPR046348">
    <property type="entry name" value="SIS_dom_sf"/>
</dbReference>
<dbReference type="InterPro" id="IPR009057">
    <property type="entry name" value="Homeodomain-like_sf"/>
</dbReference>
<accession>A0A498R1T8</accession>
<reference evidence="7 8" key="1">
    <citation type="submission" date="2018-06" db="EMBL/GenBank/DDBJ databases">
        <authorList>
            <person name="Strepis N."/>
        </authorList>
    </citation>
    <scope>NUCLEOTIDE SEQUENCE [LARGE SCALE GENOMIC DNA]</scope>
    <source>
        <strain evidence="7">LUCI</strain>
    </source>
</reference>
<evidence type="ECO:0000259" key="5">
    <source>
        <dbReference type="PROSITE" id="PS51071"/>
    </source>
</evidence>
<gene>
    <name evidence="7" type="ORF">LUCI_0548</name>
</gene>
<dbReference type="GO" id="GO:1901135">
    <property type="term" value="P:carbohydrate derivative metabolic process"/>
    <property type="evidence" value="ECO:0007669"/>
    <property type="project" value="InterPro"/>
</dbReference>
<proteinExistence type="predicted"/>
<dbReference type="GO" id="GO:0003677">
    <property type="term" value="F:DNA binding"/>
    <property type="evidence" value="ECO:0007669"/>
    <property type="project" value="UniProtKB-KW"/>
</dbReference>
<evidence type="ECO:0000256" key="2">
    <source>
        <dbReference type="ARBA" id="ARBA00023125"/>
    </source>
</evidence>
<keyword evidence="4" id="KW-0472">Membrane</keyword>
<dbReference type="EMBL" id="UPPP01000055">
    <property type="protein sequence ID" value="VBB05341.1"/>
    <property type="molecule type" value="Genomic_DNA"/>
</dbReference>
<protein>
    <submittedName>
        <fullName evidence="7">Sugar isomerase (Sis)</fullName>
    </submittedName>
</protein>
<keyword evidence="4" id="KW-0812">Transmembrane</keyword>
<dbReference type="InterPro" id="IPR047640">
    <property type="entry name" value="RpiR-like"/>
</dbReference>
<dbReference type="Pfam" id="PF01380">
    <property type="entry name" value="SIS"/>
    <property type="match status" value="1"/>
</dbReference>
<keyword evidence="8" id="KW-1185">Reference proteome</keyword>
<dbReference type="InterPro" id="IPR036388">
    <property type="entry name" value="WH-like_DNA-bd_sf"/>
</dbReference>
<dbReference type="Gene3D" id="3.40.50.10490">
    <property type="entry name" value="Glucose-6-phosphate isomerase like protein, domain 1"/>
    <property type="match status" value="1"/>
</dbReference>
<keyword evidence="2" id="KW-0238">DNA-binding</keyword>
<dbReference type="SUPFAM" id="SSF46689">
    <property type="entry name" value="Homeodomain-like"/>
    <property type="match status" value="1"/>
</dbReference>
<evidence type="ECO:0000256" key="1">
    <source>
        <dbReference type="ARBA" id="ARBA00023015"/>
    </source>
</evidence>
<sequence length="282" mass="31216">MRQSLTRKIQTNLANMSSSQRKIAEYLSHHYEKAVFLTARELGNSLGVSESTVIRFAVLLGYSGYPELQKALQQMVQNRITTVERLQRMPIEADGNIINKVLASDINSIRLTMESANPDFGRAVNAITRADNIYIVSGRSAAALGYFLFFYLQMLLKNCRNINGAGTFIEELRPAGPGDLVIGISYPRYTRQTMEGLKLAKANGAKVLAITDSVTSPLVQYSDYTLIARSVQTSFIDSFVAPLSLLNALIIAVGNKNNTKTAKALGELEAVWQTFHIYHTEN</sequence>
<evidence type="ECO:0000313" key="7">
    <source>
        <dbReference type="EMBL" id="VBB05341.1"/>
    </source>
</evidence>
<dbReference type="PANTHER" id="PTHR30514:SF18">
    <property type="entry name" value="RPIR-FAMILY TRANSCRIPTIONAL REGULATOR"/>
    <property type="match status" value="1"/>
</dbReference>
<evidence type="ECO:0000256" key="3">
    <source>
        <dbReference type="ARBA" id="ARBA00023163"/>
    </source>
</evidence>
<dbReference type="InterPro" id="IPR000281">
    <property type="entry name" value="HTH_RpiR"/>
</dbReference>
<dbReference type="Proteomes" id="UP000277811">
    <property type="component" value="Unassembled WGS sequence"/>
</dbReference>
<keyword evidence="3" id="KW-0804">Transcription</keyword>
<dbReference type="AlphaFoldDB" id="A0A498R1T8"/>
<dbReference type="GO" id="GO:0097367">
    <property type="term" value="F:carbohydrate derivative binding"/>
    <property type="evidence" value="ECO:0007669"/>
    <property type="project" value="InterPro"/>
</dbReference>
<feature type="domain" description="SIS" evidence="6">
    <location>
        <begin position="123"/>
        <end position="259"/>
    </location>
</feature>
<dbReference type="SUPFAM" id="SSF53697">
    <property type="entry name" value="SIS domain"/>
    <property type="match status" value="1"/>
</dbReference>
<evidence type="ECO:0000313" key="8">
    <source>
        <dbReference type="Proteomes" id="UP000277811"/>
    </source>
</evidence>
<dbReference type="PROSITE" id="PS51464">
    <property type="entry name" value="SIS"/>
    <property type="match status" value="1"/>
</dbReference>
<dbReference type="OrthoDB" id="2930at2"/>
<dbReference type="PROSITE" id="PS51071">
    <property type="entry name" value="HTH_RPIR"/>
    <property type="match status" value="1"/>
</dbReference>
<dbReference type="RefSeq" id="WP_122626336.1">
    <property type="nucleotide sequence ID" value="NZ_UPPP01000055.1"/>
</dbReference>
<dbReference type="PANTHER" id="PTHR30514">
    <property type="entry name" value="GLUCOKINASE"/>
    <property type="match status" value="1"/>
</dbReference>
<feature type="domain" description="HTH rpiR-type" evidence="5">
    <location>
        <begin position="3"/>
        <end position="79"/>
    </location>
</feature>
<organism evidence="7 8">
    <name type="scientific">Lucifera butyrica</name>
    <dbReference type="NCBI Taxonomy" id="1351585"/>
    <lineage>
        <taxon>Bacteria</taxon>
        <taxon>Bacillati</taxon>
        <taxon>Bacillota</taxon>
        <taxon>Negativicutes</taxon>
        <taxon>Veillonellales</taxon>
        <taxon>Veillonellaceae</taxon>
        <taxon>Lucifera</taxon>
    </lineage>
</organism>
<keyword evidence="4" id="KW-1133">Transmembrane helix</keyword>
<dbReference type="InterPro" id="IPR035472">
    <property type="entry name" value="RpiR-like_SIS"/>
</dbReference>
<dbReference type="GO" id="GO:0016853">
    <property type="term" value="F:isomerase activity"/>
    <property type="evidence" value="ECO:0007669"/>
    <property type="project" value="UniProtKB-KW"/>
</dbReference>
<dbReference type="CDD" id="cd05013">
    <property type="entry name" value="SIS_RpiR"/>
    <property type="match status" value="1"/>
</dbReference>
<keyword evidence="1" id="KW-0805">Transcription regulation</keyword>
<name>A0A498R1T8_9FIRM</name>
<dbReference type="InterPro" id="IPR001347">
    <property type="entry name" value="SIS_dom"/>
</dbReference>
<evidence type="ECO:0000256" key="4">
    <source>
        <dbReference type="SAM" id="Phobius"/>
    </source>
</evidence>
<dbReference type="Gene3D" id="1.10.10.10">
    <property type="entry name" value="Winged helix-like DNA-binding domain superfamily/Winged helix DNA-binding domain"/>
    <property type="match status" value="1"/>
</dbReference>
<dbReference type="GO" id="GO:0003700">
    <property type="term" value="F:DNA-binding transcription factor activity"/>
    <property type="evidence" value="ECO:0007669"/>
    <property type="project" value="InterPro"/>
</dbReference>
<dbReference type="Pfam" id="PF01418">
    <property type="entry name" value="HTH_6"/>
    <property type="match status" value="1"/>
</dbReference>
<keyword evidence="7" id="KW-0413">Isomerase</keyword>
<evidence type="ECO:0000259" key="6">
    <source>
        <dbReference type="PROSITE" id="PS51464"/>
    </source>
</evidence>